<dbReference type="PROSITE" id="PS50887">
    <property type="entry name" value="GGDEF"/>
    <property type="match status" value="1"/>
</dbReference>
<evidence type="ECO:0000259" key="3">
    <source>
        <dbReference type="PROSITE" id="PS50887"/>
    </source>
</evidence>
<dbReference type="SMART" id="SM00267">
    <property type="entry name" value="GGDEF"/>
    <property type="match status" value="1"/>
</dbReference>
<dbReference type="PANTHER" id="PTHR33121:SF70">
    <property type="entry name" value="SIGNALING PROTEIN YKOW"/>
    <property type="match status" value="1"/>
</dbReference>
<dbReference type="Gene3D" id="3.20.20.450">
    <property type="entry name" value="EAL domain"/>
    <property type="match status" value="1"/>
</dbReference>
<comment type="caution">
    <text evidence="4">The sequence shown here is derived from an EMBL/GenBank/DDBJ whole genome shotgun (WGS) entry which is preliminary data.</text>
</comment>
<dbReference type="RefSeq" id="WP_176255227.1">
    <property type="nucleotide sequence ID" value="NZ_BAABXL010000001.1"/>
</dbReference>
<keyword evidence="1" id="KW-0472">Membrane</keyword>
<dbReference type="Gene3D" id="3.30.70.270">
    <property type="match status" value="1"/>
</dbReference>
<dbReference type="CDD" id="cd01948">
    <property type="entry name" value="EAL"/>
    <property type="match status" value="1"/>
</dbReference>
<name>A0ABQ0B2U2_9FIRM</name>
<evidence type="ECO:0000313" key="5">
    <source>
        <dbReference type="Proteomes" id="UP001600894"/>
    </source>
</evidence>
<dbReference type="SUPFAM" id="SSF55073">
    <property type="entry name" value="Nucleotide cyclase"/>
    <property type="match status" value="1"/>
</dbReference>
<protein>
    <submittedName>
        <fullName evidence="4">GGDEF domain-containing protein</fullName>
    </submittedName>
</protein>
<reference evidence="4 5" key="1">
    <citation type="submission" date="2024-04" db="EMBL/GenBank/DDBJ databases">
        <title>Defined microbial consortia suppress multidrug-resistant proinflammatory Enterobacteriaceae via ecological control.</title>
        <authorList>
            <person name="Furuichi M."/>
            <person name="Kawaguchi T."/>
            <person name="Pust M."/>
            <person name="Yasuma K."/>
            <person name="Plichta D."/>
            <person name="Hasegawa N."/>
            <person name="Ohya T."/>
            <person name="Bhattarai S."/>
            <person name="Sasajima S."/>
            <person name="Aoto Y."/>
            <person name="Tuganbaev T."/>
            <person name="Yaginuma M."/>
            <person name="Ueda M."/>
            <person name="Okahashi N."/>
            <person name="Amafuji K."/>
            <person name="Kiridooshi Y."/>
            <person name="Sugita K."/>
            <person name="Strazar M."/>
            <person name="Skelly A."/>
            <person name="Suda W."/>
            <person name="Hattori M."/>
            <person name="Nakamoto N."/>
            <person name="Caballero S."/>
            <person name="Norman J."/>
            <person name="Olle B."/>
            <person name="Tanoue T."/>
            <person name="Arita M."/>
            <person name="Bucci V."/>
            <person name="Atarashi K."/>
            <person name="Xavier R."/>
            <person name="Honda K."/>
        </authorList>
    </citation>
    <scope>NUCLEOTIDE SEQUENCE [LARGE SCALE GENOMIC DNA]</scope>
    <source>
        <strain evidence="5">f13</strain>
    </source>
</reference>
<dbReference type="Gene3D" id="3.30.450.20">
    <property type="entry name" value="PAS domain"/>
    <property type="match status" value="1"/>
</dbReference>
<feature type="domain" description="EAL" evidence="2">
    <location>
        <begin position="508"/>
        <end position="763"/>
    </location>
</feature>
<keyword evidence="5" id="KW-1185">Reference proteome</keyword>
<evidence type="ECO:0000259" key="2">
    <source>
        <dbReference type="PROSITE" id="PS50883"/>
    </source>
</evidence>
<dbReference type="InterPro" id="IPR043128">
    <property type="entry name" value="Rev_trsase/Diguanyl_cyclase"/>
</dbReference>
<evidence type="ECO:0000313" key="4">
    <source>
        <dbReference type="EMBL" id="GAA6270602.1"/>
    </source>
</evidence>
<accession>A0ABQ0B2U2</accession>
<dbReference type="InterPro" id="IPR001633">
    <property type="entry name" value="EAL_dom"/>
</dbReference>
<dbReference type="InterPro" id="IPR029787">
    <property type="entry name" value="Nucleotide_cyclase"/>
</dbReference>
<dbReference type="SMART" id="SM00052">
    <property type="entry name" value="EAL"/>
    <property type="match status" value="1"/>
</dbReference>
<dbReference type="Proteomes" id="UP001600894">
    <property type="component" value="Unassembled WGS sequence"/>
</dbReference>
<dbReference type="PANTHER" id="PTHR33121">
    <property type="entry name" value="CYCLIC DI-GMP PHOSPHODIESTERASE PDEF"/>
    <property type="match status" value="1"/>
</dbReference>
<dbReference type="SUPFAM" id="SSF141868">
    <property type="entry name" value="EAL domain-like"/>
    <property type="match status" value="1"/>
</dbReference>
<keyword evidence="1" id="KW-0812">Transmembrane</keyword>
<dbReference type="CDD" id="cd12912">
    <property type="entry name" value="PDC2_MCP_like"/>
    <property type="match status" value="1"/>
</dbReference>
<keyword evidence="1" id="KW-1133">Transmembrane helix</keyword>
<sequence length="769" mass="87504">MDNYQKIRQQYSSSIEKMQKKRKNQLIWLITLSLILIIFSGVNIISMRRQAADNALGYVDRYTAQLTRLAARHIREKLTLVNNISDSVLRISKEDTQEFLDRKRGVCGLDFIIYCDLENGKVYTSGSSQGHVSEDGQEIGNLTVVKRSLTNESGTVAFQDGYVIYAAALREGAKTVGYFLGGNEQAAMQNILTDEIFEGQSYSCIIDHEGNIILSSEDKGAREKAYALFENPDYGIPIENDMKQMKKNLRAGRGGVFSISVKGQRDVYLSYDPLGINDWAMVSIVPSNLFSSISEGYVVRALAYELALLAILGCFSAAFFKSHDAMTNFLERLAFSDDVTDGGNKLDFQMKYEALCQAGKAGQYVVVLLDVVDFKHINEKHGEQKGSEMLKYFYRVIISCLNKENGEFAVRSEMDHFFLCLQEREPAALQVRLNEIIEDINAYGPLADPGLPRYRMIFRQGASFIENNDTDFTAVQDQARLAAKSSPKGEDGTCVCYSRELAKRLQDERELNDQFEEAIGSQDFKVYFQPKVSLRTKKVEGAEALVRWQHPERGLLSPAVFIPLLEAGDKIRTLDRYVCERTCEWMRTWIDRGNPCFPVSVNLSRVHFTETHFLERFVEITDRYQIPRELIEFELTESIFLDDAHLQKVREGVKQIHEYGFRCSIDDFGVGYSSLSLMREFDTDVLKLDRSFFLDLKDQKARSIISCVMNLAKALNIKTVAEGIETGDQIAYLKTTGCNIVQGYFFSKPLPADEFERWIEAFDYDRYDG</sequence>
<dbReference type="InterPro" id="IPR035919">
    <property type="entry name" value="EAL_sf"/>
</dbReference>
<dbReference type="EMBL" id="BAABXL010000001">
    <property type="protein sequence ID" value="GAA6270602.1"/>
    <property type="molecule type" value="Genomic_DNA"/>
</dbReference>
<proteinExistence type="predicted"/>
<dbReference type="InterPro" id="IPR050706">
    <property type="entry name" value="Cyclic-di-GMP_PDE-like"/>
</dbReference>
<evidence type="ECO:0000256" key="1">
    <source>
        <dbReference type="SAM" id="Phobius"/>
    </source>
</evidence>
<gene>
    <name evidence="4" type="ORF">F130042H8_36620</name>
</gene>
<feature type="domain" description="GGDEF" evidence="3">
    <location>
        <begin position="362"/>
        <end position="498"/>
    </location>
</feature>
<feature type="transmembrane region" description="Helical" evidence="1">
    <location>
        <begin position="26"/>
        <end position="45"/>
    </location>
</feature>
<dbReference type="InterPro" id="IPR000160">
    <property type="entry name" value="GGDEF_dom"/>
</dbReference>
<dbReference type="Pfam" id="PF00990">
    <property type="entry name" value="GGDEF"/>
    <property type="match status" value="1"/>
</dbReference>
<dbReference type="PROSITE" id="PS50883">
    <property type="entry name" value="EAL"/>
    <property type="match status" value="1"/>
</dbReference>
<dbReference type="Pfam" id="PF00563">
    <property type="entry name" value="EAL"/>
    <property type="match status" value="1"/>
</dbReference>
<organism evidence="4 5">
    <name type="scientific">Enterocloster alcoholdehydrogenati</name>
    <dbReference type="NCBI Taxonomy" id="2547410"/>
    <lineage>
        <taxon>Bacteria</taxon>
        <taxon>Bacillati</taxon>
        <taxon>Bacillota</taxon>
        <taxon>Clostridia</taxon>
        <taxon>Lachnospirales</taxon>
        <taxon>Lachnospiraceae</taxon>
        <taxon>Enterocloster</taxon>
    </lineage>
</organism>